<dbReference type="PANTHER" id="PTHR46910:SF38">
    <property type="entry name" value="ZN(2)-C6 FUNGAL-TYPE DOMAIN-CONTAINING PROTEIN"/>
    <property type="match status" value="1"/>
</dbReference>
<feature type="region of interest" description="Disordered" evidence="2">
    <location>
        <begin position="575"/>
        <end position="638"/>
    </location>
</feature>
<keyword evidence="5" id="KW-1185">Reference proteome</keyword>
<keyword evidence="1" id="KW-0539">Nucleus</keyword>
<reference evidence="4 5" key="1">
    <citation type="submission" date="2014-04" db="EMBL/GenBank/DDBJ databases">
        <authorList>
            <consortium name="DOE Joint Genome Institute"/>
            <person name="Kuo A."/>
            <person name="Gay G."/>
            <person name="Dore J."/>
            <person name="Kohler A."/>
            <person name="Nagy L.G."/>
            <person name="Floudas D."/>
            <person name="Copeland A."/>
            <person name="Barry K.W."/>
            <person name="Cichocki N."/>
            <person name="Veneault-Fourrey C."/>
            <person name="LaButti K."/>
            <person name="Lindquist E.A."/>
            <person name="Lipzen A."/>
            <person name="Lundell T."/>
            <person name="Morin E."/>
            <person name="Murat C."/>
            <person name="Sun H."/>
            <person name="Tunlid A."/>
            <person name="Henrissat B."/>
            <person name="Grigoriev I.V."/>
            <person name="Hibbett D.S."/>
            <person name="Martin F."/>
            <person name="Nordberg H.P."/>
            <person name="Cantor M.N."/>
            <person name="Hua S.X."/>
        </authorList>
    </citation>
    <scope>NUCLEOTIDE SEQUENCE [LARGE SCALE GENOMIC DNA]</scope>
    <source>
        <strain evidence="5">h7</strain>
    </source>
</reference>
<dbReference type="Pfam" id="PF04082">
    <property type="entry name" value="Fungal_trans"/>
    <property type="match status" value="1"/>
</dbReference>
<dbReference type="CDD" id="cd12148">
    <property type="entry name" value="fungal_TF_MHR"/>
    <property type="match status" value="1"/>
</dbReference>
<dbReference type="AlphaFoldDB" id="A0A0C2Z0Y2"/>
<evidence type="ECO:0000256" key="1">
    <source>
        <dbReference type="ARBA" id="ARBA00023242"/>
    </source>
</evidence>
<evidence type="ECO:0000259" key="3">
    <source>
        <dbReference type="SMART" id="SM00906"/>
    </source>
</evidence>
<dbReference type="Proteomes" id="UP000053424">
    <property type="component" value="Unassembled WGS sequence"/>
</dbReference>
<dbReference type="InterPro" id="IPR050987">
    <property type="entry name" value="AtrR-like"/>
</dbReference>
<gene>
    <name evidence="4" type="ORF">M413DRAFT_440397</name>
</gene>
<reference evidence="5" key="2">
    <citation type="submission" date="2015-01" db="EMBL/GenBank/DDBJ databases">
        <title>Evolutionary Origins and Diversification of the Mycorrhizal Mutualists.</title>
        <authorList>
            <consortium name="DOE Joint Genome Institute"/>
            <consortium name="Mycorrhizal Genomics Consortium"/>
            <person name="Kohler A."/>
            <person name="Kuo A."/>
            <person name="Nagy L.G."/>
            <person name="Floudas D."/>
            <person name="Copeland A."/>
            <person name="Barry K.W."/>
            <person name="Cichocki N."/>
            <person name="Veneault-Fourrey C."/>
            <person name="LaButti K."/>
            <person name="Lindquist E.A."/>
            <person name="Lipzen A."/>
            <person name="Lundell T."/>
            <person name="Morin E."/>
            <person name="Murat C."/>
            <person name="Riley R."/>
            <person name="Ohm R."/>
            <person name="Sun H."/>
            <person name="Tunlid A."/>
            <person name="Henrissat B."/>
            <person name="Grigoriev I.V."/>
            <person name="Hibbett D.S."/>
            <person name="Martin F."/>
        </authorList>
    </citation>
    <scope>NUCLEOTIDE SEQUENCE [LARGE SCALE GENOMIC DNA]</scope>
    <source>
        <strain evidence="5">h7</strain>
    </source>
</reference>
<name>A0A0C2Z0Y2_HEBCY</name>
<dbReference type="EMBL" id="KN831770">
    <property type="protein sequence ID" value="KIM46822.1"/>
    <property type="molecule type" value="Genomic_DNA"/>
</dbReference>
<evidence type="ECO:0000313" key="4">
    <source>
        <dbReference type="EMBL" id="KIM46822.1"/>
    </source>
</evidence>
<proteinExistence type="predicted"/>
<dbReference type="OrthoDB" id="4456959at2759"/>
<evidence type="ECO:0000313" key="5">
    <source>
        <dbReference type="Proteomes" id="UP000053424"/>
    </source>
</evidence>
<dbReference type="GO" id="GO:0003677">
    <property type="term" value="F:DNA binding"/>
    <property type="evidence" value="ECO:0007669"/>
    <property type="project" value="InterPro"/>
</dbReference>
<organism evidence="4 5">
    <name type="scientific">Hebeloma cylindrosporum</name>
    <dbReference type="NCBI Taxonomy" id="76867"/>
    <lineage>
        <taxon>Eukaryota</taxon>
        <taxon>Fungi</taxon>
        <taxon>Dikarya</taxon>
        <taxon>Basidiomycota</taxon>
        <taxon>Agaricomycotina</taxon>
        <taxon>Agaricomycetes</taxon>
        <taxon>Agaricomycetidae</taxon>
        <taxon>Agaricales</taxon>
        <taxon>Agaricineae</taxon>
        <taxon>Hymenogastraceae</taxon>
        <taxon>Hebeloma</taxon>
    </lineage>
</organism>
<feature type="region of interest" description="Disordered" evidence="2">
    <location>
        <begin position="657"/>
        <end position="745"/>
    </location>
</feature>
<dbReference type="STRING" id="686832.A0A0C2Z0Y2"/>
<dbReference type="PANTHER" id="PTHR46910">
    <property type="entry name" value="TRANSCRIPTION FACTOR PDR1"/>
    <property type="match status" value="1"/>
</dbReference>
<evidence type="ECO:0000256" key="2">
    <source>
        <dbReference type="SAM" id="MobiDB-lite"/>
    </source>
</evidence>
<feature type="compositionally biased region" description="Polar residues" evidence="2">
    <location>
        <begin position="594"/>
        <end position="607"/>
    </location>
</feature>
<sequence length="885" mass="99716">MEKRAEGLEKLLRRLCPDETVYKELKSSLDSNWIMEYAPADPSTLFEETVLQVQANTKEVGTDAAAKETHDEDDWSSALVDLKRMALTPNESRFIGKSSDIMLVWKAMELKKEYTGNGESENPEKPAFAFKHRRPEFWDMKQWERRSDTTTSPKYTFPELDLALHCVDLYFKRDNLYLPLLHRPTFDRSVQGGRYLKDEKFARVFLLVCAVGARYSDDPRVLLDAVDPSHSSGWKWFNQVQTMKRSLISPPTVEDLQSYCLCIQFVTGSSSPQSCATLVGVALHLARDAGAHRRHANSHTLTPEEELWKRAFWALVCMDRMVSPAMGRPCSIQEEDFDLDLPVDCDDEYWDNPDPEKRFKQPPNKPSLITAYILRLKLHQILATCLRTIYSINKSKIFLGFAAQQWEQDLVADLDSKLNKWVDSVPDHLRWNPNRENDDFFDQSVALYAEYYHLQIVIHRAFIPLPSKPRPLTFPSLAICTNAARSCIHILHIQEMRKNDFAPHTLVYTFTAGIVLLLGIWGAKRSNLSTDPGKEMAEVHRCMKLLKVMEKQFWPAGRVLDMICALASVRNLPLPKPSPPPGTRRAHQPGVPSPNESSLNQTSQSDAPGNIPDSFSKEPPVVNHMQRPPKPPQSAFTNADNHEFVLPVYSNELGSLPLHGQLSSNPQENSQPQAYPPHLHPQTDSWYSMSQGGIDSEQTPFAGPSGVSPSHGMHYARPSAPPLQQQHHLHAHHDPRSLPTDGFSVSSGVSSMAQGSYGVIPSNTVGASVPLESTLGHNHQRHNPEYVVRPNMGSNPLAPPPPPSSGVPLMDNMYSGMSEDPMAAPGHSMYHQHQGGPYQEESYYPFTLEGNTAEVWSDAPSGFELEKWGAYLREMMQNRHQHAFT</sequence>
<dbReference type="InterPro" id="IPR007219">
    <property type="entry name" value="XnlR_reg_dom"/>
</dbReference>
<dbReference type="GO" id="GO:0008270">
    <property type="term" value="F:zinc ion binding"/>
    <property type="evidence" value="ECO:0007669"/>
    <property type="project" value="InterPro"/>
</dbReference>
<dbReference type="SMART" id="SM00906">
    <property type="entry name" value="Fungal_trans"/>
    <property type="match status" value="1"/>
</dbReference>
<feature type="domain" description="Xylanolytic transcriptional activator regulatory" evidence="3">
    <location>
        <begin position="275"/>
        <end position="348"/>
    </location>
</feature>
<dbReference type="GO" id="GO:0006351">
    <property type="term" value="P:DNA-templated transcription"/>
    <property type="evidence" value="ECO:0007669"/>
    <property type="project" value="InterPro"/>
</dbReference>
<accession>A0A0C2Z0Y2</accession>
<dbReference type="GO" id="GO:0003700">
    <property type="term" value="F:DNA-binding transcription factor activity"/>
    <property type="evidence" value="ECO:0007669"/>
    <property type="project" value="InterPro"/>
</dbReference>
<feature type="compositionally biased region" description="Polar residues" evidence="2">
    <location>
        <begin position="682"/>
        <end position="699"/>
    </location>
</feature>
<feature type="compositionally biased region" description="Polar residues" evidence="2">
    <location>
        <begin position="661"/>
        <end position="673"/>
    </location>
</feature>
<protein>
    <recommendedName>
        <fullName evidence="3">Xylanolytic transcriptional activator regulatory domain-containing protein</fullName>
    </recommendedName>
</protein>
<dbReference type="HOGENOM" id="CLU_006019_2_1_1"/>